<dbReference type="PROSITE" id="PS50263">
    <property type="entry name" value="CN_HYDROLASE"/>
    <property type="match status" value="1"/>
</dbReference>
<comment type="caution">
    <text evidence="4">The sequence shown here is derived from an EMBL/GenBank/DDBJ whole genome shotgun (WGS) entry which is preliminary data.</text>
</comment>
<feature type="region of interest" description="Disordered" evidence="2">
    <location>
        <begin position="1"/>
        <end position="21"/>
    </location>
</feature>
<organism evidence="4 5">
    <name type="scientific">Actinotalea ferrariae CF5-4</name>
    <dbReference type="NCBI Taxonomy" id="948458"/>
    <lineage>
        <taxon>Bacteria</taxon>
        <taxon>Bacillati</taxon>
        <taxon>Actinomycetota</taxon>
        <taxon>Actinomycetes</taxon>
        <taxon>Micrococcales</taxon>
        <taxon>Cellulomonadaceae</taxon>
        <taxon>Actinotalea</taxon>
    </lineage>
</organism>
<keyword evidence="5" id="KW-1185">Reference proteome</keyword>
<accession>A0A021VRF5</accession>
<dbReference type="PANTHER" id="PTHR43674:SF2">
    <property type="entry name" value="BETA-UREIDOPROPIONASE"/>
    <property type="match status" value="1"/>
</dbReference>
<dbReference type="PANTHER" id="PTHR43674">
    <property type="entry name" value="NITRILASE C965.09-RELATED"/>
    <property type="match status" value="1"/>
</dbReference>
<proteinExistence type="predicted"/>
<sequence length="343" mass="36462">MELVTAFDVPDSPARTGPGEGPVVRVGVVQHRWSPDAARVAADLDAGVALAARHGATVVFLPELTLSRYPADQRGGPDACDAAEDLPDGPTVRLAARLARDHGVLVQASLYERADGPRGRDGLGYNTAVLLAPDGGVVGRTRKLHIPVTAGYHEDTYFRPGPAGGDPYPVHEHPLLGGARLGMPTCWDEWFGEVARAYALAAADVLVYPTAIGSEPDHPGFDTEPLWRQVIVGHAIENGLFMVVPNRWGSEGLVTFYGSSFVCDPYGRVLARAPRDASAVLVVDLDLQQRRDWLTLFPFLRTRRPDAYGPLVAPVGEGLTAPVPPSTADVAAAPHAAPAPTHP</sequence>
<dbReference type="EMBL" id="AXCW01000075">
    <property type="protein sequence ID" value="EYR63703.1"/>
    <property type="molecule type" value="Genomic_DNA"/>
</dbReference>
<protein>
    <submittedName>
        <fullName evidence="4">Hydrolase</fullName>
    </submittedName>
</protein>
<feature type="compositionally biased region" description="Low complexity" evidence="2">
    <location>
        <begin position="331"/>
        <end position="343"/>
    </location>
</feature>
<dbReference type="AlphaFoldDB" id="A0A021VRF5"/>
<dbReference type="SUPFAM" id="SSF56317">
    <property type="entry name" value="Carbon-nitrogen hydrolase"/>
    <property type="match status" value="1"/>
</dbReference>
<dbReference type="GO" id="GO:0016811">
    <property type="term" value="F:hydrolase activity, acting on carbon-nitrogen (but not peptide) bonds, in linear amides"/>
    <property type="evidence" value="ECO:0007669"/>
    <property type="project" value="TreeGrafter"/>
</dbReference>
<gene>
    <name evidence="4" type="ORF">N866_18775</name>
</gene>
<dbReference type="Proteomes" id="UP000019753">
    <property type="component" value="Unassembled WGS sequence"/>
</dbReference>
<feature type="domain" description="CN hydrolase" evidence="3">
    <location>
        <begin position="24"/>
        <end position="287"/>
    </location>
</feature>
<dbReference type="Pfam" id="PF00795">
    <property type="entry name" value="CN_hydrolase"/>
    <property type="match status" value="1"/>
</dbReference>
<evidence type="ECO:0000259" key="3">
    <source>
        <dbReference type="PROSITE" id="PS50263"/>
    </source>
</evidence>
<evidence type="ECO:0000313" key="5">
    <source>
        <dbReference type="Proteomes" id="UP000019753"/>
    </source>
</evidence>
<dbReference type="RefSeq" id="WP_081802469.1">
    <property type="nucleotide sequence ID" value="NZ_AXCW01000075.1"/>
</dbReference>
<evidence type="ECO:0000313" key="4">
    <source>
        <dbReference type="EMBL" id="EYR63703.1"/>
    </source>
</evidence>
<dbReference type="OrthoDB" id="9811121at2"/>
<dbReference type="InterPro" id="IPR036526">
    <property type="entry name" value="C-N_Hydrolase_sf"/>
</dbReference>
<reference evidence="4 5" key="1">
    <citation type="submission" date="2014-01" db="EMBL/GenBank/DDBJ databases">
        <title>Actinotalea ferrariae CF5-4.</title>
        <authorList>
            <person name="Chen F."/>
            <person name="Li Y."/>
            <person name="Wang G."/>
        </authorList>
    </citation>
    <scope>NUCLEOTIDE SEQUENCE [LARGE SCALE GENOMIC DNA]</scope>
    <source>
        <strain evidence="4 5">CF5-4</strain>
    </source>
</reference>
<keyword evidence="1 4" id="KW-0378">Hydrolase</keyword>
<evidence type="ECO:0000256" key="2">
    <source>
        <dbReference type="SAM" id="MobiDB-lite"/>
    </source>
</evidence>
<dbReference type="InterPro" id="IPR003010">
    <property type="entry name" value="C-N_Hydrolase"/>
</dbReference>
<name>A0A021VRF5_9CELL</name>
<dbReference type="Gene3D" id="3.60.110.10">
    <property type="entry name" value="Carbon-nitrogen hydrolase"/>
    <property type="match status" value="1"/>
</dbReference>
<dbReference type="InterPro" id="IPR050345">
    <property type="entry name" value="Aliph_Amidase/BUP"/>
</dbReference>
<feature type="region of interest" description="Disordered" evidence="2">
    <location>
        <begin position="323"/>
        <end position="343"/>
    </location>
</feature>
<evidence type="ECO:0000256" key="1">
    <source>
        <dbReference type="ARBA" id="ARBA00022801"/>
    </source>
</evidence>